<evidence type="ECO:0000256" key="1">
    <source>
        <dbReference type="ARBA" id="ARBA00004236"/>
    </source>
</evidence>
<evidence type="ECO:0000313" key="7">
    <source>
        <dbReference type="EMBL" id="PIP53138.1"/>
    </source>
</evidence>
<sequence length="288" mass="33542">MNNIKDNHPYFSLIIPCLNEQKVLPLLLSDINKQIFSDFEIIVVDGKSEDKTKEIALKNPKTTLIISDKRNVSHQRNLGAKNANGKYLVFFDADTRINDYFLSGLAYRVQMCKPDMFSCWAKIEETQSDNQILANLINMSLEIYKFVDSPSAIGAMMGFRKSVFDSLKGFTCEITFGEDSELVKRGFKKGYQYIIFKDPRYYYSLRRFKTEGTLKMLQKYAKLNSSVLLKGYPTNDLNDEYPMRGGLNYLGKNHKSRFIDQIERSIAKLKNVTELKKWMQYWQRLINE</sequence>
<organism evidence="7 8">
    <name type="scientific">Candidatus Beckwithbacteria bacterium CG23_combo_of_CG06-09_8_20_14_all_34_8</name>
    <dbReference type="NCBI Taxonomy" id="1974497"/>
    <lineage>
        <taxon>Bacteria</taxon>
        <taxon>Candidatus Beckwithiibacteriota</taxon>
    </lineage>
</organism>
<dbReference type="Gene3D" id="3.90.550.10">
    <property type="entry name" value="Spore Coat Polysaccharide Biosynthesis Protein SpsA, Chain A"/>
    <property type="match status" value="1"/>
</dbReference>
<keyword evidence="4" id="KW-0808">Transferase</keyword>
<dbReference type="SUPFAM" id="SSF53448">
    <property type="entry name" value="Nucleotide-diphospho-sugar transferases"/>
    <property type="match status" value="1"/>
</dbReference>
<dbReference type="PANTHER" id="PTHR43646:SF2">
    <property type="entry name" value="GLYCOSYLTRANSFERASE 2-LIKE DOMAIN-CONTAINING PROTEIN"/>
    <property type="match status" value="1"/>
</dbReference>
<dbReference type="GO" id="GO:0005886">
    <property type="term" value="C:plasma membrane"/>
    <property type="evidence" value="ECO:0007669"/>
    <property type="project" value="UniProtKB-SubCell"/>
</dbReference>
<dbReference type="PANTHER" id="PTHR43646">
    <property type="entry name" value="GLYCOSYLTRANSFERASE"/>
    <property type="match status" value="1"/>
</dbReference>
<name>A0A2H0B876_9BACT</name>
<feature type="domain" description="Glycosyltransferase 2-like" evidence="6">
    <location>
        <begin position="12"/>
        <end position="166"/>
    </location>
</feature>
<dbReference type="GO" id="GO:0016757">
    <property type="term" value="F:glycosyltransferase activity"/>
    <property type="evidence" value="ECO:0007669"/>
    <property type="project" value="UniProtKB-KW"/>
</dbReference>
<protein>
    <recommendedName>
        <fullName evidence="6">Glycosyltransferase 2-like domain-containing protein</fullName>
    </recommendedName>
</protein>
<evidence type="ECO:0000313" key="8">
    <source>
        <dbReference type="Proteomes" id="UP000229459"/>
    </source>
</evidence>
<reference evidence="7 8" key="1">
    <citation type="submission" date="2017-09" db="EMBL/GenBank/DDBJ databases">
        <title>Depth-based differentiation of microbial function through sediment-hosted aquifers and enrichment of novel symbionts in the deep terrestrial subsurface.</title>
        <authorList>
            <person name="Probst A.J."/>
            <person name="Ladd B."/>
            <person name="Jarett J.K."/>
            <person name="Geller-Mcgrath D.E."/>
            <person name="Sieber C.M."/>
            <person name="Emerson J.B."/>
            <person name="Anantharaman K."/>
            <person name="Thomas B.C."/>
            <person name="Malmstrom R."/>
            <person name="Stieglmeier M."/>
            <person name="Klingl A."/>
            <person name="Woyke T."/>
            <person name="Ryan C.M."/>
            <person name="Banfield J.F."/>
        </authorList>
    </citation>
    <scope>NUCLEOTIDE SEQUENCE [LARGE SCALE GENOMIC DNA]</scope>
    <source>
        <strain evidence="7">CG23_combo_of_CG06-09_8_20_14_all_34_8</strain>
    </source>
</reference>
<comment type="subcellular location">
    <subcellularLocation>
        <location evidence="1">Cell membrane</location>
    </subcellularLocation>
</comment>
<dbReference type="InterPro" id="IPR001173">
    <property type="entry name" value="Glyco_trans_2-like"/>
</dbReference>
<evidence type="ECO:0000256" key="3">
    <source>
        <dbReference type="ARBA" id="ARBA00022676"/>
    </source>
</evidence>
<dbReference type="Pfam" id="PF00535">
    <property type="entry name" value="Glycos_transf_2"/>
    <property type="match status" value="1"/>
</dbReference>
<comment type="caution">
    <text evidence="7">The sequence shown here is derived from an EMBL/GenBank/DDBJ whole genome shotgun (WGS) entry which is preliminary data.</text>
</comment>
<dbReference type="InterPro" id="IPR029044">
    <property type="entry name" value="Nucleotide-diphossugar_trans"/>
</dbReference>
<proteinExistence type="predicted"/>
<keyword evidence="5" id="KW-0472">Membrane</keyword>
<evidence type="ECO:0000256" key="5">
    <source>
        <dbReference type="ARBA" id="ARBA00023136"/>
    </source>
</evidence>
<dbReference type="Proteomes" id="UP000229459">
    <property type="component" value="Unassembled WGS sequence"/>
</dbReference>
<dbReference type="EMBL" id="PCSR01000061">
    <property type="protein sequence ID" value="PIP53138.1"/>
    <property type="molecule type" value="Genomic_DNA"/>
</dbReference>
<keyword evidence="2" id="KW-1003">Cell membrane</keyword>
<keyword evidence="3" id="KW-0328">Glycosyltransferase</keyword>
<evidence type="ECO:0000256" key="4">
    <source>
        <dbReference type="ARBA" id="ARBA00022679"/>
    </source>
</evidence>
<gene>
    <name evidence="7" type="ORF">COX08_02600</name>
</gene>
<evidence type="ECO:0000256" key="2">
    <source>
        <dbReference type="ARBA" id="ARBA00022475"/>
    </source>
</evidence>
<dbReference type="AlphaFoldDB" id="A0A2H0B876"/>
<evidence type="ECO:0000259" key="6">
    <source>
        <dbReference type="Pfam" id="PF00535"/>
    </source>
</evidence>
<accession>A0A2H0B876</accession>